<comment type="caution">
    <text evidence="2">The sequence shown here is derived from an EMBL/GenBank/DDBJ whole genome shotgun (WGS) entry which is preliminary data.</text>
</comment>
<feature type="region of interest" description="Disordered" evidence="1">
    <location>
        <begin position="339"/>
        <end position="360"/>
    </location>
</feature>
<protein>
    <submittedName>
        <fullName evidence="2">Uncharacterized protein</fullName>
    </submittedName>
</protein>
<name>A0ABQ8TVB7_PERAM</name>
<dbReference type="Proteomes" id="UP001148838">
    <property type="component" value="Unassembled WGS sequence"/>
</dbReference>
<feature type="compositionally biased region" description="Low complexity" evidence="1">
    <location>
        <begin position="18"/>
        <end position="27"/>
    </location>
</feature>
<evidence type="ECO:0000313" key="3">
    <source>
        <dbReference type="Proteomes" id="UP001148838"/>
    </source>
</evidence>
<feature type="compositionally biased region" description="Basic and acidic residues" evidence="1">
    <location>
        <begin position="347"/>
        <end position="360"/>
    </location>
</feature>
<evidence type="ECO:0000256" key="1">
    <source>
        <dbReference type="SAM" id="MobiDB-lite"/>
    </source>
</evidence>
<organism evidence="2 3">
    <name type="scientific">Periplaneta americana</name>
    <name type="common">American cockroach</name>
    <name type="synonym">Blatta americana</name>
    <dbReference type="NCBI Taxonomy" id="6978"/>
    <lineage>
        <taxon>Eukaryota</taxon>
        <taxon>Metazoa</taxon>
        <taxon>Ecdysozoa</taxon>
        <taxon>Arthropoda</taxon>
        <taxon>Hexapoda</taxon>
        <taxon>Insecta</taxon>
        <taxon>Pterygota</taxon>
        <taxon>Neoptera</taxon>
        <taxon>Polyneoptera</taxon>
        <taxon>Dictyoptera</taxon>
        <taxon>Blattodea</taxon>
        <taxon>Blattoidea</taxon>
        <taxon>Blattidae</taxon>
        <taxon>Blattinae</taxon>
        <taxon>Periplaneta</taxon>
    </lineage>
</organism>
<dbReference type="EMBL" id="JAJSOF020000001">
    <property type="protein sequence ID" value="KAJ4450629.1"/>
    <property type="molecule type" value="Genomic_DNA"/>
</dbReference>
<proteinExistence type="predicted"/>
<gene>
    <name evidence="2" type="ORF">ANN_02057</name>
</gene>
<keyword evidence="3" id="KW-1185">Reference proteome</keyword>
<evidence type="ECO:0000313" key="2">
    <source>
        <dbReference type="EMBL" id="KAJ4450629.1"/>
    </source>
</evidence>
<reference evidence="2 3" key="1">
    <citation type="journal article" date="2022" name="Allergy">
        <title>Genome assembly and annotation of Periplaneta americana reveal a comprehensive cockroach allergen profile.</title>
        <authorList>
            <person name="Wang L."/>
            <person name="Xiong Q."/>
            <person name="Saelim N."/>
            <person name="Wang L."/>
            <person name="Nong W."/>
            <person name="Wan A.T."/>
            <person name="Shi M."/>
            <person name="Liu X."/>
            <person name="Cao Q."/>
            <person name="Hui J.H.L."/>
            <person name="Sookrung N."/>
            <person name="Leung T.F."/>
            <person name="Tungtrongchitr A."/>
            <person name="Tsui S.K.W."/>
        </authorList>
    </citation>
    <scope>NUCLEOTIDE SEQUENCE [LARGE SCALE GENOMIC DNA]</scope>
    <source>
        <strain evidence="2">PWHHKU_190912</strain>
    </source>
</reference>
<accession>A0ABQ8TVB7</accession>
<sequence>MPDRDTELDLPAETSNPEQAQSISDSSKSAEDSTFPIKSFLCHCYPPFDFLAATHVTAAVTKPGVVITSCNHRHSNGYEEFPVHCCAFHSRTEGKQWRYHVALQTLSLQAVRGGFVKNEKEKFFAVLSDKMNRHWLQFSCQVPSIEGQRYTDALRKLKYTVYEEVHGTADNGSNRRIDIIAISESLSQGMIIDPTIRFETYKGQPEDRDKVTGEWRKLHNTELHALYSSPDIIRNIKSKRLRWAEHVARMGESRNACRVLVGRPEGKRPLGRPRCRWEDNIKMNLRDVGYDDKDWINLAQDRDQWIRNEAVLERVGEERMMLKLIRKVAGSLAKKKLPTEGCTGRNGEQEKCYEAEKDIR</sequence>
<feature type="region of interest" description="Disordered" evidence="1">
    <location>
        <begin position="1"/>
        <end position="30"/>
    </location>
</feature>